<dbReference type="Pfam" id="PF13144">
    <property type="entry name" value="ChapFlgA"/>
    <property type="match status" value="1"/>
</dbReference>
<sequence>MRRRNALPRLRAAVLAFAMLGGTALAAEQEVVLVPNRVIYPGETIVLSALKEITLKPGKVRPDAVATLPDELDGRVAKRTLLPGRYVPVAALREAWLVDRGSSVQVVFAAAGLMISAAAVTLEPGAAGDIVKVRNLDSGKIFTGVVMADGSIRVGAS</sequence>
<evidence type="ECO:0000313" key="6">
    <source>
        <dbReference type="EMBL" id="MBB4652837.1"/>
    </source>
</evidence>
<proteinExistence type="inferred from homology"/>
<dbReference type="InterPro" id="IPR017585">
    <property type="entry name" value="SAF_FlgA"/>
</dbReference>
<keyword evidence="6" id="KW-0282">Flagellum</keyword>
<dbReference type="EMBL" id="JACHOT010000008">
    <property type="protein sequence ID" value="MBB4652837.1"/>
    <property type="molecule type" value="Genomic_DNA"/>
</dbReference>
<dbReference type="PANTHER" id="PTHR36307">
    <property type="entry name" value="FLAGELLA BASAL BODY P-RING FORMATION PROTEIN FLGA"/>
    <property type="match status" value="1"/>
</dbReference>
<dbReference type="NCBIfam" id="TIGR03170">
    <property type="entry name" value="flgA_cterm"/>
    <property type="match status" value="1"/>
</dbReference>
<evidence type="ECO:0000256" key="4">
    <source>
        <dbReference type="RuleBase" id="RU362063"/>
    </source>
</evidence>
<keyword evidence="7" id="KW-1185">Reference proteome</keyword>
<accession>A0ABR6L7Q9</accession>
<feature type="domain" description="SAF" evidence="5">
    <location>
        <begin position="30"/>
        <end position="93"/>
    </location>
</feature>
<feature type="chain" id="PRO_5044989275" description="Flagella basal body P-ring formation protein FlgA" evidence="4">
    <location>
        <begin position="27"/>
        <end position="157"/>
    </location>
</feature>
<keyword evidence="6" id="KW-0966">Cell projection</keyword>
<dbReference type="SMART" id="SM00858">
    <property type="entry name" value="SAF"/>
    <property type="match status" value="1"/>
</dbReference>
<organism evidence="6 7">
    <name type="scientific">Aminobacter niigataensis</name>
    <dbReference type="NCBI Taxonomy" id="83265"/>
    <lineage>
        <taxon>Bacteria</taxon>
        <taxon>Pseudomonadati</taxon>
        <taxon>Pseudomonadota</taxon>
        <taxon>Alphaproteobacteria</taxon>
        <taxon>Hyphomicrobiales</taxon>
        <taxon>Phyllobacteriaceae</taxon>
        <taxon>Aminobacter</taxon>
    </lineage>
</organism>
<gene>
    <name evidence="6" type="ORF">GGQ99_004618</name>
</gene>
<evidence type="ECO:0000259" key="5">
    <source>
        <dbReference type="SMART" id="SM00858"/>
    </source>
</evidence>
<keyword evidence="6" id="KW-0969">Cilium</keyword>
<protein>
    <recommendedName>
        <fullName evidence="4">Flagella basal body P-ring formation protein FlgA</fullName>
    </recommendedName>
</protein>
<evidence type="ECO:0000256" key="1">
    <source>
        <dbReference type="ARBA" id="ARBA00004418"/>
    </source>
</evidence>
<keyword evidence="2 4" id="KW-0732">Signal</keyword>
<comment type="caution">
    <text evidence="6">The sequence shown here is derived from an EMBL/GenBank/DDBJ whole genome shotgun (WGS) entry which is preliminary data.</text>
</comment>
<dbReference type="Proteomes" id="UP000539538">
    <property type="component" value="Unassembled WGS sequence"/>
</dbReference>
<evidence type="ECO:0000256" key="3">
    <source>
        <dbReference type="ARBA" id="ARBA00022764"/>
    </source>
</evidence>
<dbReference type="PANTHER" id="PTHR36307:SF1">
    <property type="entry name" value="FLAGELLA BASAL BODY P-RING FORMATION PROTEIN FLGA"/>
    <property type="match status" value="1"/>
</dbReference>
<keyword evidence="3 4" id="KW-0574">Periplasm</keyword>
<evidence type="ECO:0000256" key="2">
    <source>
        <dbReference type="ARBA" id="ARBA00022729"/>
    </source>
</evidence>
<dbReference type="InterPro" id="IPR013974">
    <property type="entry name" value="SAF"/>
</dbReference>
<comment type="similarity">
    <text evidence="4">Belongs to the FlgA family.</text>
</comment>
<reference evidence="6 7" key="1">
    <citation type="submission" date="2020-08" db="EMBL/GenBank/DDBJ databases">
        <title>Genomic Encyclopedia of Type Strains, Phase IV (KMG-IV): sequencing the most valuable type-strain genomes for metagenomic binning, comparative biology and taxonomic classification.</title>
        <authorList>
            <person name="Goeker M."/>
        </authorList>
    </citation>
    <scope>NUCLEOTIDE SEQUENCE [LARGE SCALE GENOMIC DNA]</scope>
    <source>
        <strain evidence="6 7">DSM 7050</strain>
    </source>
</reference>
<comment type="function">
    <text evidence="4">Involved in the assembly process of the P-ring formation. It may associate with FlgF on the rod constituting a structure essential for the P-ring assembly or may act as a modulator protein for the P-ring assembly.</text>
</comment>
<keyword evidence="4" id="KW-1005">Bacterial flagellum biogenesis</keyword>
<name>A0ABR6L7Q9_9HYPH</name>
<dbReference type="Gene3D" id="2.30.30.760">
    <property type="match status" value="1"/>
</dbReference>
<feature type="signal peptide" evidence="4">
    <location>
        <begin position="1"/>
        <end position="26"/>
    </location>
</feature>
<dbReference type="CDD" id="cd11614">
    <property type="entry name" value="SAF_CpaB_FlgA_like"/>
    <property type="match status" value="1"/>
</dbReference>
<evidence type="ECO:0000313" key="7">
    <source>
        <dbReference type="Proteomes" id="UP000539538"/>
    </source>
</evidence>
<dbReference type="InterPro" id="IPR039246">
    <property type="entry name" value="Flagellar_FlgA"/>
</dbReference>
<comment type="subcellular location">
    <subcellularLocation>
        <location evidence="1 4">Periplasm</location>
    </subcellularLocation>
</comment>